<dbReference type="InterPro" id="IPR006016">
    <property type="entry name" value="UspA"/>
</dbReference>
<comment type="similarity">
    <text evidence="1">Belongs to the universal stress protein A family.</text>
</comment>
<dbReference type="InterPro" id="IPR006015">
    <property type="entry name" value="Universal_stress_UspA"/>
</dbReference>
<dbReference type="EMBL" id="JBKBDD010000006">
    <property type="protein sequence ID" value="MFN6545098.1"/>
    <property type="molecule type" value="Genomic_DNA"/>
</dbReference>
<dbReference type="PANTHER" id="PTHR46553:SF3">
    <property type="entry name" value="ADENINE NUCLEOTIDE ALPHA HYDROLASES-LIKE SUPERFAMILY PROTEIN"/>
    <property type="match status" value="1"/>
</dbReference>
<name>A0ABW9LD53_9MYCO</name>
<organism evidence="3 4">
    <name type="scientific">Mycolicibacterium nivoides</name>
    <dbReference type="NCBI Taxonomy" id="2487344"/>
    <lineage>
        <taxon>Bacteria</taxon>
        <taxon>Bacillati</taxon>
        <taxon>Actinomycetota</taxon>
        <taxon>Actinomycetes</taxon>
        <taxon>Mycobacteriales</taxon>
        <taxon>Mycobacteriaceae</taxon>
        <taxon>Mycolicibacterium</taxon>
    </lineage>
</organism>
<proteinExistence type="inferred from homology"/>
<feature type="domain" description="UspA" evidence="2">
    <location>
        <begin position="10"/>
        <end position="138"/>
    </location>
</feature>
<evidence type="ECO:0000259" key="2">
    <source>
        <dbReference type="Pfam" id="PF00582"/>
    </source>
</evidence>
<comment type="caution">
    <text evidence="3">The sequence shown here is derived from an EMBL/GenBank/DDBJ whole genome shotgun (WGS) entry which is preliminary data.</text>
</comment>
<reference evidence="3 4" key="1">
    <citation type="submission" date="2024-12" db="EMBL/GenBank/DDBJ databases">
        <title>The coexistence of Mycolicibacterium septicum and Mycolicibacterium nivoides in clinical samples.</title>
        <authorList>
            <person name="Wang C."/>
            <person name="Feng Y."/>
            <person name="Zong Z."/>
        </authorList>
    </citation>
    <scope>NUCLEOTIDE SEQUENCE [LARGE SCALE GENOMIC DNA]</scope>
    <source>
        <strain evidence="3 4">120309</strain>
    </source>
</reference>
<evidence type="ECO:0000313" key="4">
    <source>
        <dbReference type="Proteomes" id="UP001635816"/>
    </source>
</evidence>
<dbReference type="Gene3D" id="3.40.50.12370">
    <property type="match status" value="1"/>
</dbReference>
<evidence type="ECO:0000256" key="1">
    <source>
        <dbReference type="ARBA" id="ARBA00008791"/>
    </source>
</evidence>
<dbReference type="SUPFAM" id="SSF52402">
    <property type="entry name" value="Adenine nucleotide alpha hydrolases-like"/>
    <property type="match status" value="1"/>
</dbReference>
<dbReference type="RefSeq" id="WP_409543913.1">
    <property type="nucleotide sequence ID" value="NZ_JBKBDD010000006.1"/>
</dbReference>
<protein>
    <submittedName>
        <fullName evidence="3">Universal stress protein</fullName>
    </submittedName>
</protein>
<gene>
    <name evidence="3" type="ORF">ACK4CT_18085</name>
</gene>
<keyword evidence="4" id="KW-1185">Reference proteome</keyword>
<dbReference type="PRINTS" id="PR01438">
    <property type="entry name" value="UNVRSLSTRESS"/>
</dbReference>
<sequence length="264" mass="28078">MSEKHFPAVIVAGIDGSQAALEAARWAADEAVRRSVRLRLVYATKPTHPSADDYYADVHRGQAALAAATAACEAADVPAVVESAMVSGPPGHALIEESDGAAMICVGSVGIGRYARSVLGSTAIELAEKAHCPTAIIRGRDDLPPVDIHWIIFAIKDSGDESVTAQAMSEARLRHAPVLALGNRGSAFDIEVDALKRRYPDVRLYPVSDNADVAQFLREHDEPVQLAVISADDSDQLPQILGPFGHHAFHLFRHATSSALVVPA</sequence>
<dbReference type="Proteomes" id="UP001635816">
    <property type="component" value="Unassembled WGS sequence"/>
</dbReference>
<dbReference type="Pfam" id="PF00582">
    <property type="entry name" value="Usp"/>
    <property type="match status" value="1"/>
</dbReference>
<accession>A0ABW9LD53</accession>
<dbReference type="PANTHER" id="PTHR46553">
    <property type="entry name" value="ADENINE NUCLEOTIDE ALPHA HYDROLASES-LIKE SUPERFAMILY PROTEIN"/>
    <property type="match status" value="1"/>
</dbReference>
<evidence type="ECO:0000313" key="3">
    <source>
        <dbReference type="EMBL" id="MFN6545098.1"/>
    </source>
</evidence>